<gene>
    <name evidence="9" type="ORF">OJ997_23030</name>
</gene>
<dbReference type="InterPro" id="IPR008979">
    <property type="entry name" value="Galactose-bd-like_sf"/>
</dbReference>
<feature type="domain" description="Alpha-L-rhamnosidase six-hairpin glycosidase" evidence="7">
    <location>
        <begin position="711"/>
        <end position="1038"/>
    </location>
</feature>
<dbReference type="InterPro" id="IPR035396">
    <property type="entry name" value="Bac_rhamnosid6H"/>
</dbReference>
<keyword evidence="10" id="KW-1185">Reference proteome</keyword>
<dbReference type="AlphaFoldDB" id="A0A9X3NB90"/>
<comment type="catalytic activity">
    <reaction evidence="1">
        <text>Hydrolysis of terminal non-reducing alpha-L-rhamnose residues in alpha-L-rhamnosides.</text>
        <dbReference type="EC" id="3.2.1.40"/>
    </reaction>
</comment>
<dbReference type="Pfam" id="PF17389">
    <property type="entry name" value="Bac_rhamnosid6H"/>
    <property type="match status" value="1"/>
</dbReference>
<evidence type="ECO:0000259" key="7">
    <source>
        <dbReference type="Pfam" id="PF17389"/>
    </source>
</evidence>
<feature type="domain" description="Alpha-L-rhamnosidase concanavalin-like" evidence="5">
    <location>
        <begin position="601"/>
        <end position="692"/>
    </location>
</feature>
<dbReference type="Gene3D" id="2.60.420.10">
    <property type="entry name" value="Maltose phosphorylase, domain 3"/>
    <property type="match status" value="1"/>
</dbReference>
<dbReference type="SUPFAM" id="SSF49785">
    <property type="entry name" value="Galactose-binding domain-like"/>
    <property type="match status" value="1"/>
</dbReference>
<feature type="domain" description="Bacterial alpha-L-rhamnosidase N-terminal" evidence="6">
    <location>
        <begin position="331"/>
        <end position="404"/>
    </location>
</feature>
<evidence type="ECO:0000313" key="10">
    <source>
        <dbReference type="Proteomes" id="UP001147653"/>
    </source>
</evidence>
<comment type="caution">
    <text evidence="9">The sequence shown here is derived from an EMBL/GenBank/DDBJ whole genome shotgun (WGS) entry which is preliminary data.</text>
</comment>
<dbReference type="Pfam" id="PF25788">
    <property type="entry name" value="Ig_Rha78A_N"/>
    <property type="match status" value="1"/>
</dbReference>
<reference evidence="9" key="1">
    <citation type="submission" date="2022-10" db="EMBL/GenBank/DDBJ databases">
        <title>The WGS of Solirubrobacter phytolaccae KCTC 29190.</title>
        <authorList>
            <person name="Jiang Z."/>
        </authorList>
    </citation>
    <scope>NUCLEOTIDE SEQUENCE</scope>
    <source>
        <strain evidence="9">KCTC 29190</strain>
    </source>
</reference>
<dbReference type="InterPro" id="IPR008902">
    <property type="entry name" value="Rhamnosid_concanavalin"/>
</dbReference>
<dbReference type="PANTHER" id="PTHR33307">
    <property type="entry name" value="ALPHA-RHAMNOSIDASE (EUROFUNG)"/>
    <property type="match status" value="1"/>
</dbReference>
<evidence type="ECO:0000256" key="1">
    <source>
        <dbReference type="ARBA" id="ARBA00001445"/>
    </source>
</evidence>
<accession>A0A9X3NB90</accession>
<dbReference type="Proteomes" id="UP001147653">
    <property type="component" value="Unassembled WGS sequence"/>
</dbReference>
<protein>
    <recommendedName>
        <fullName evidence="2">alpha-L-rhamnosidase</fullName>
        <ecNumber evidence="2">3.2.1.40</ecNumber>
    </recommendedName>
</protein>
<dbReference type="Gene3D" id="2.60.120.260">
    <property type="entry name" value="Galactose-binding domain-like"/>
    <property type="match status" value="3"/>
</dbReference>
<keyword evidence="3 9" id="KW-0378">Hydrolase</keyword>
<keyword evidence="4" id="KW-0732">Signal</keyword>
<dbReference type="Gene3D" id="2.60.40.10">
    <property type="entry name" value="Immunoglobulins"/>
    <property type="match status" value="1"/>
</dbReference>
<organism evidence="9 10">
    <name type="scientific">Solirubrobacter phytolaccae</name>
    <dbReference type="NCBI Taxonomy" id="1404360"/>
    <lineage>
        <taxon>Bacteria</taxon>
        <taxon>Bacillati</taxon>
        <taxon>Actinomycetota</taxon>
        <taxon>Thermoleophilia</taxon>
        <taxon>Solirubrobacterales</taxon>
        <taxon>Solirubrobacteraceae</taxon>
        <taxon>Solirubrobacter</taxon>
    </lineage>
</organism>
<dbReference type="SUPFAM" id="SSF48208">
    <property type="entry name" value="Six-hairpin glycosidases"/>
    <property type="match status" value="1"/>
</dbReference>
<evidence type="ECO:0000256" key="3">
    <source>
        <dbReference type="ARBA" id="ARBA00022801"/>
    </source>
</evidence>
<evidence type="ECO:0000259" key="8">
    <source>
        <dbReference type="Pfam" id="PF17390"/>
    </source>
</evidence>
<dbReference type="GO" id="GO:0030596">
    <property type="term" value="F:alpha-L-rhamnosidase activity"/>
    <property type="evidence" value="ECO:0007669"/>
    <property type="project" value="UniProtKB-EC"/>
</dbReference>
<dbReference type="Pfam" id="PF17390">
    <property type="entry name" value="Bac_rhamnosid_C"/>
    <property type="match status" value="1"/>
</dbReference>
<dbReference type="PANTHER" id="PTHR33307:SF11">
    <property type="entry name" value="ALPHA-L-RHAMNOSIDASE"/>
    <property type="match status" value="1"/>
</dbReference>
<feature type="domain" description="Bacterial alpha-L-rhamnosidase N-terminal" evidence="6">
    <location>
        <begin position="495"/>
        <end position="591"/>
    </location>
</feature>
<sequence length="1268" mass="134239">MHRWTRAALAASLVIALSPAAAHAATLSVSGLRMDDRADQPLGVDDTTPTFSWTLNGTGAAARQTAYQVRVTDASGASLWDSGKVAGTAGRAAYQGAPLASRTKVEWQVRAWDGNGDATDWSATSSFEMGLVQPSDWGTAKWIHLPPPPLNRGVTYDVGNAEGRYVRLDVTKLGLGVYESSYSAVVNRIQLVEMQVLAPDGTNLALNKSVSAFDQFSSQGWGTKLLTDGKIISPGYMSRHLFSQDASAQSKWVQIDLGSVQKFSKIVLFPRSDSRTPDGQIPNYPVDFTLRTGTTSTPSTVMKTVTSEPNPQGPDLSNPLPIFAKPFTAAKPVAKARLYLAGLGYADATINGQRVTDTVLPGVSNPLKSVEYGAYDVTSLLKNGDNTLGVALGNGQTNVNPQANADAGRTDVYTKFNSIPVPQGTLLSPVAAGATTLTLDSVTGYAVGDSVNVDTLDGGSRLESRKVTAIGTNTLTIDAPLTHDHPAGIEVLGSGARTAMAVTPRLIGRLELTYADGTTDTIVTDPSFKTKHGPTITENYYAGVDYDARKAQPGWDEPNPDLSGWEAASITSPPSLDTKLVWREAPPVRIQRTFKATQIKKVATGSYSFNLGQNFAGIPKLTLKNVPAGTVIKIVPGESWAGNGAVSTASSGSPTGIFNTYTTSGAPTETFAPTSMYHGFQYVQISGLPADYVPDETTLVGEATNADVPDGGSVTTDSDLINTVHRMAEWSIRSNMQSTFTDCPHREKLAWLADMIQSMGSISAQFDVAGYLRGMQRHMLEAQLPDGLVPGTAPEFPIFGGGYRDDVNWGGAFIITPYTLWQTYGDTRTMREYYAPMQAYLAYVRKQVGANGLLISGLKDWIAGDTTTTAEATGTYGLYVIADQMAQMAGELGKSADAADYRALATSLATAFNTAFYDPATKTYPGSQAMAALPLAMGIVPAGAEATVLQSLVDRIYAYHPGGSGPHMSGGTVSLQATYRVLMDHDRGDVLWDVLQEPSAPSYANFFNQGRTTIPESWDFAGSQNHMILLQIDEWFSKGLTGIRQAPGSVGYERVIVKPQAVGNLGHVSGSYNTPRGTITSEWTKGAYGVTSMKVTVPAGTAATVYVPAAATQSFVATTGKATPKGRVDGYQVFEIEPGAVEFRQGTSSEGTVGGSVPATLSLSLGAPATFGTFTPGLAKEYTATTKATVISTAGDAALSVSEPGHLTNGAFSLPEPLRVSLSKSAWTAPVSNDTVDVDFKQTIKADDALRTGSYAKTLTFTLSTTTP</sequence>
<name>A0A9X3NB90_9ACTN</name>
<dbReference type="EC" id="3.2.1.40" evidence="2"/>
<dbReference type="InterPro" id="IPR012341">
    <property type="entry name" value="6hp_glycosidase-like_sf"/>
</dbReference>
<dbReference type="InterPro" id="IPR008928">
    <property type="entry name" value="6-hairpin_glycosidase_sf"/>
</dbReference>
<dbReference type="RefSeq" id="WP_270027599.1">
    <property type="nucleotide sequence ID" value="NZ_JAPDDP010000048.1"/>
</dbReference>
<dbReference type="EMBL" id="JAPDDP010000048">
    <property type="protein sequence ID" value="MDA0183203.1"/>
    <property type="molecule type" value="Genomic_DNA"/>
</dbReference>
<evidence type="ECO:0000259" key="5">
    <source>
        <dbReference type="Pfam" id="PF05592"/>
    </source>
</evidence>
<dbReference type="GO" id="GO:0005975">
    <property type="term" value="P:carbohydrate metabolic process"/>
    <property type="evidence" value="ECO:0007669"/>
    <property type="project" value="InterPro"/>
</dbReference>
<dbReference type="Pfam" id="PF05592">
    <property type="entry name" value="Bac_rhamnosid"/>
    <property type="match status" value="1"/>
</dbReference>
<feature type="domain" description="Alpha-L-rhamnosidase C-terminal" evidence="8">
    <location>
        <begin position="1042"/>
        <end position="1117"/>
    </location>
</feature>
<feature type="chain" id="PRO_5040902980" description="alpha-L-rhamnosidase" evidence="4">
    <location>
        <begin position="25"/>
        <end position="1268"/>
    </location>
</feature>
<evidence type="ECO:0000259" key="6">
    <source>
        <dbReference type="Pfam" id="PF08531"/>
    </source>
</evidence>
<dbReference type="InterPro" id="IPR013737">
    <property type="entry name" value="Bac_rhamnosid_N"/>
</dbReference>
<dbReference type="Gene3D" id="1.50.10.10">
    <property type="match status" value="1"/>
</dbReference>
<dbReference type="InterPro" id="IPR013783">
    <property type="entry name" value="Ig-like_fold"/>
</dbReference>
<evidence type="ECO:0000313" key="9">
    <source>
        <dbReference type="EMBL" id="MDA0183203.1"/>
    </source>
</evidence>
<evidence type="ECO:0000256" key="2">
    <source>
        <dbReference type="ARBA" id="ARBA00012652"/>
    </source>
</evidence>
<dbReference type="InterPro" id="IPR035398">
    <property type="entry name" value="Bac_rhamnosid_C"/>
</dbReference>
<evidence type="ECO:0000256" key="4">
    <source>
        <dbReference type="SAM" id="SignalP"/>
    </source>
</evidence>
<dbReference type="InterPro" id="IPR016007">
    <property type="entry name" value="Alpha_rhamnosid"/>
</dbReference>
<proteinExistence type="predicted"/>
<feature type="signal peptide" evidence="4">
    <location>
        <begin position="1"/>
        <end position="24"/>
    </location>
</feature>
<dbReference type="Pfam" id="PF08531">
    <property type="entry name" value="Bac_rhamnosid_N"/>
    <property type="match status" value="2"/>
</dbReference>